<dbReference type="AlphaFoldDB" id="A0A7X5KLY5"/>
<reference evidence="3 4" key="1">
    <citation type="submission" date="2020-01" db="EMBL/GenBank/DDBJ databases">
        <title>Anaeroalcalibacter tamaniensis gen. nov., sp. nov., moderately halophilic strictly anaerobic fermenter bacterium from mud volcano of Taman peninsula.</title>
        <authorList>
            <person name="Frolova A."/>
            <person name="Merkel A.Y."/>
            <person name="Slobodkin A.I."/>
        </authorList>
    </citation>
    <scope>NUCLEOTIDE SEQUENCE [LARGE SCALE GENOMIC DNA]</scope>
    <source>
        <strain evidence="3 4">F-3ap</strain>
    </source>
</reference>
<keyword evidence="4" id="KW-1185">Reference proteome</keyword>
<evidence type="ECO:0000256" key="1">
    <source>
        <dbReference type="ARBA" id="ARBA00006611"/>
    </source>
</evidence>
<accession>A0A7X5KLY5</accession>
<dbReference type="SUPFAM" id="SSF52540">
    <property type="entry name" value="P-loop containing nucleoside triphosphate hydrolases"/>
    <property type="match status" value="1"/>
</dbReference>
<dbReference type="InterPro" id="IPR006321">
    <property type="entry name" value="PilT/PilU"/>
</dbReference>
<dbReference type="GO" id="GO:0005524">
    <property type="term" value="F:ATP binding"/>
    <property type="evidence" value="ECO:0007669"/>
    <property type="project" value="InterPro"/>
</dbReference>
<dbReference type="RefSeq" id="WP_162368897.1">
    <property type="nucleotide sequence ID" value="NZ_JAAEEH010000001.1"/>
</dbReference>
<sequence>MSGPRGEELLVLLLEKTVAAKGTDLHLCAGSRPMMRVRSRLAPVEGMERMGPREVEDLVCSQLNPERLERLKRQKSIDFSYSKSNLGRFRCNVYLQRGTYAMAIRTLPLEIPRFETLGLPPVVKGFTARRQGLVLVTGATGSGKSTTLASLLDVVNAGHPYHVVTIEDPIEYLHRHKSSMVTQREVGEDANSFASALKAALREDPDVIMVGEMRDLETISIALTAAETGHLVLSTLHTGNAVKAIDRIVDVFPTDQQNQVRSQLASVLEGIVSQQLVPGKEEGALVLAAEVMVATPAVRNLIREGKHHQVNGLIQTGSKHGMVCLERSLADLCLAGKIDREEAAMKAHDLQLLESFLQRG</sequence>
<comment type="similarity">
    <text evidence="1">Belongs to the GSP E family.</text>
</comment>
<dbReference type="PROSITE" id="PS00662">
    <property type="entry name" value="T2SP_E"/>
    <property type="match status" value="1"/>
</dbReference>
<dbReference type="InterPro" id="IPR050921">
    <property type="entry name" value="T4SS_GSP_E_ATPase"/>
</dbReference>
<dbReference type="InterPro" id="IPR001482">
    <property type="entry name" value="T2SS/T4SS_dom"/>
</dbReference>
<dbReference type="GO" id="GO:0016887">
    <property type="term" value="F:ATP hydrolysis activity"/>
    <property type="evidence" value="ECO:0007669"/>
    <property type="project" value="InterPro"/>
</dbReference>
<gene>
    <name evidence="3" type="ORF">GXN74_00210</name>
</gene>
<comment type="caution">
    <text evidence="3">The sequence shown here is derived from an EMBL/GenBank/DDBJ whole genome shotgun (WGS) entry which is preliminary data.</text>
</comment>
<evidence type="ECO:0000313" key="4">
    <source>
        <dbReference type="Proteomes" id="UP000461585"/>
    </source>
</evidence>
<protein>
    <submittedName>
        <fullName evidence="3">Type IV pilus twitching motility protein PilT</fullName>
    </submittedName>
</protein>
<dbReference type="Pfam" id="PF00437">
    <property type="entry name" value="T2SSE"/>
    <property type="match status" value="1"/>
</dbReference>
<evidence type="ECO:0000259" key="2">
    <source>
        <dbReference type="PROSITE" id="PS00662"/>
    </source>
</evidence>
<dbReference type="Proteomes" id="UP000461585">
    <property type="component" value="Unassembled WGS sequence"/>
</dbReference>
<feature type="domain" description="Bacterial type II secretion system protein E" evidence="2">
    <location>
        <begin position="201"/>
        <end position="215"/>
    </location>
</feature>
<dbReference type="EMBL" id="JAAEEH010000001">
    <property type="protein sequence ID" value="NDL66168.1"/>
    <property type="molecule type" value="Genomic_DNA"/>
</dbReference>
<evidence type="ECO:0000313" key="3">
    <source>
        <dbReference type="EMBL" id="NDL66168.1"/>
    </source>
</evidence>
<dbReference type="CDD" id="cd01131">
    <property type="entry name" value="PilT"/>
    <property type="match status" value="1"/>
</dbReference>
<dbReference type="Gene3D" id="3.30.450.90">
    <property type="match status" value="1"/>
</dbReference>
<organism evidence="3 4">
    <name type="scientific">Anaerotalea alkaliphila</name>
    <dbReference type="NCBI Taxonomy" id="2662126"/>
    <lineage>
        <taxon>Bacteria</taxon>
        <taxon>Bacillati</taxon>
        <taxon>Bacillota</taxon>
        <taxon>Clostridia</taxon>
        <taxon>Eubacteriales</taxon>
        <taxon>Anaerotalea</taxon>
    </lineage>
</organism>
<dbReference type="Gene3D" id="3.40.50.300">
    <property type="entry name" value="P-loop containing nucleotide triphosphate hydrolases"/>
    <property type="match status" value="1"/>
</dbReference>
<dbReference type="NCBIfam" id="TIGR01420">
    <property type="entry name" value="pilT_fam"/>
    <property type="match status" value="1"/>
</dbReference>
<dbReference type="InterPro" id="IPR027417">
    <property type="entry name" value="P-loop_NTPase"/>
</dbReference>
<proteinExistence type="inferred from homology"/>
<dbReference type="PANTHER" id="PTHR30486">
    <property type="entry name" value="TWITCHING MOTILITY PROTEIN PILT"/>
    <property type="match status" value="1"/>
</dbReference>
<name>A0A7X5KLY5_9FIRM</name>
<dbReference type="PANTHER" id="PTHR30486:SF16">
    <property type="entry name" value="TWITCHING MOTILITY PROTEIN PILT"/>
    <property type="match status" value="1"/>
</dbReference>